<dbReference type="InterPro" id="IPR003609">
    <property type="entry name" value="Pan_app"/>
</dbReference>
<feature type="domain" description="Apple" evidence="3">
    <location>
        <begin position="28"/>
        <end position="103"/>
    </location>
</feature>
<name>A0A6A5RWV3_9PLEO</name>
<feature type="compositionally biased region" description="Basic and acidic residues" evidence="1">
    <location>
        <begin position="121"/>
        <end position="152"/>
    </location>
</feature>
<dbReference type="GeneID" id="54349383"/>
<dbReference type="Pfam" id="PF00024">
    <property type="entry name" value="PAN_1"/>
    <property type="match status" value="1"/>
</dbReference>
<sequence length="271" mass="29687">MYFSTAVIAAFAATYVSASPLMVRDNVCGTTPAGSNANNQPISQPSGIQTSAACQAQCEADNSCQSFTFGMIDNTIQCKLYSCAASAVPSQSSANLVVYDKACTAVPSVVPTSSNPTGKKRQPDQRQPDQRQPDQRQPDQRQPDQRQPDPDQLKPQFPDLPAGGSGWHTEAVIHQPQGAVCSEAVLPDWYPDLRHSALGLNQQPAHQHSFRHLRGSMQGSVPDQQLLQVLHLWHSQQRCHLQALRRGCRPGPCAQQLCSEERAQGLRRWLL</sequence>
<dbReference type="AlphaFoldDB" id="A0A6A5RWV3"/>
<evidence type="ECO:0000256" key="2">
    <source>
        <dbReference type="SAM" id="SignalP"/>
    </source>
</evidence>
<proteinExistence type="predicted"/>
<dbReference type="RefSeq" id="XP_033451014.1">
    <property type="nucleotide sequence ID" value="XM_033591715.1"/>
</dbReference>
<evidence type="ECO:0000259" key="3">
    <source>
        <dbReference type="PROSITE" id="PS50948"/>
    </source>
</evidence>
<dbReference type="OrthoDB" id="3793367at2759"/>
<feature type="chain" id="PRO_5025462846" description="Apple domain-containing protein" evidence="2">
    <location>
        <begin position="19"/>
        <end position="271"/>
    </location>
</feature>
<reference evidence="4" key="1">
    <citation type="journal article" date="2020" name="Stud. Mycol.">
        <title>101 Dothideomycetes genomes: a test case for predicting lifestyles and emergence of pathogens.</title>
        <authorList>
            <person name="Haridas S."/>
            <person name="Albert R."/>
            <person name="Binder M."/>
            <person name="Bloem J."/>
            <person name="Labutti K."/>
            <person name="Salamov A."/>
            <person name="Andreopoulos B."/>
            <person name="Baker S."/>
            <person name="Barry K."/>
            <person name="Bills G."/>
            <person name="Bluhm B."/>
            <person name="Cannon C."/>
            <person name="Castanera R."/>
            <person name="Culley D."/>
            <person name="Daum C."/>
            <person name="Ezra D."/>
            <person name="Gonzalez J."/>
            <person name="Henrissat B."/>
            <person name="Kuo A."/>
            <person name="Liang C."/>
            <person name="Lipzen A."/>
            <person name="Lutzoni F."/>
            <person name="Magnuson J."/>
            <person name="Mondo S."/>
            <person name="Nolan M."/>
            <person name="Ohm R."/>
            <person name="Pangilinan J."/>
            <person name="Park H.-J."/>
            <person name="Ramirez L."/>
            <person name="Alfaro M."/>
            <person name="Sun H."/>
            <person name="Tritt A."/>
            <person name="Yoshinaga Y."/>
            <person name="Zwiers L.-H."/>
            <person name="Turgeon B."/>
            <person name="Goodwin S."/>
            <person name="Spatafora J."/>
            <person name="Crous P."/>
            <person name="Grigoriev I."/>
        </authorList>
    </citation>
    <scope>NUCLEOTIDE SEQUENCE</scope>
    <source>
        <strain evidence="4">CBS 183.55</strain>
    </source>
</reference>
<organism evidence="4 5">
    <name type="scientific">Didymella exigua CBS 183.55</name>
    <dbReference type="NCBI Taxonomy" id="1150837"/>
    <lineage>
        <taxon>Eukaryota</taxon>
        <taxon>Fungi</taxon>
        <taxon>Dikarya</taxon>
        <taxon>Ascomycota</taxon>
        <taxon>Pezizomycotina</taxon>
        <taxon>Dothideomycetes</taxon>
        <taxon>Pleosporomycetidae</taxon>
        <taxon>Pleosporales</taxon>
        <taxon>Pleosporineae</taxon>
        <taxon>Didymellaceae</taxon>
        <taxon>Didymella</taxon>
    </lineage>
</organism>
<keyword evidence="2" id="KW-0732">Signal</keyword>
<dbReference type="SUPFAM" id="SSF57414">
    <property type="entry name" value="Hairpin loop containing domain-like"/>
    <property type="match status" value="1"/>
</dbReference>
<dbReference type="Gene3D" id="3.50.4.10">
    <property type="entry name" value="Hepatocyte Growth Factor"/>
    <property type="match status" value="1"/>
</dbReference>
<dbReference type="PROSITE" id="PS50948">
    <property type="entry name" value="PAN"/>
    <property type="match status" value="1"/>
</dbReference>
<keyword evidence="5" id="KW-1185">Reference proteome</keyword>
<feature type="signal peptide" evidence="2">
    <location>
        <begin position="1"/>
        <end position="18"/>
    </location>
</feature>
<accession>A0A6A5RWV3</accession>
<feature type="region of interest" description="Disordered" evidence="1">
    <location>
        <begin position="108"/>
        <end position="168"/>
    </location>
</feature>
<dbReference type="Proteomes" id="UP000800082">
    <property type="component" value="Unassembled WGS sequence"/>
</dbReference>
<protein>
    <recommendedName>
        <fullName evidence="3">Apple domain-containing protein</fullName>
    </recommendedName>
</protein>
<evidence type="ECO:0000256" key="1">
    <source>
        <dbReference type="SAM" id="MobiDB-lite"/>
    </source>
</evidence>
<gene>
    <name evidence="4" type="ORF">M421DRAFT_418246</name>
</gene>
<evidence type="ECO:0000313" key="4">
    <source>
        <dbReference type="EMBL" id="KAF1930766.1"/>
    </source>
</evidence>
<evidence type="ECO:0000313" key="5">
    <source>
        <dbReference type="Proteomes" id="UP000800082"/>
    </source>
</evidence>
<dbReference type="EMBL" id="ML978962">
    <property type="protein sequence ID" value="KAF1930766.1"/>
    <property type="molecule type" value="Genomic_DNA"/>
</dbReference>